<dbReference type="PANTHER" id="PTHR38644">
    <property type="entry name" value="EXPRESSED PROTEIN"/>
    <property type="match status" value="1"/>
</dbReference>
<evidence type="ECO:0000313" key="3">
    <source>
        <dbReference type="EMBL" id="KAF1814032.1"/>
    </source>
</evidence>
<evidence type="ECO:0000256" key="1">
    <source>
        <dbReference type="SAM" id="MobiDB-lite"/>
    </source>
</evidence>
<feature type="domain" description="Mmc1 C-terminal" evidence="2">
    <location>
        <begin position="395"/>
        <end position="646"/>
    </location>
</feature>
<evidence type="ECO:0000313" key="4">
    <source>
        <dbReference type="Proteomes" id="UP000504638"/>
    </source>
</evidence>
<dbReference type="GeneID" id="54422893"/>
<dbReference type="EMBL" id="ML975154">
    <property type="protein sequence ID" value="KAF1814032.1"/>
    <property type="molecule type" value="Genomic_DNA"/>
</dbReference>
<dbReference type="Proteomes" id="UP000504638">
    <property type="component" value="Unplaced"/>
</dbReference>
<keyword evidence="4" id="KW-1185">Reference proteome</keyword>
<reference evidence="5" key="2">
    <citation type="submission" date="2020-04" db="EMBL/GenBank/DDBJ databases">
        <authorList>
            <consortium name="NCBI Genome Project"/>
        </authorList>
    </citation>
    <scope>NUCLEOTIDE SEQUENCE</scope>
    <source>
        <strain evidence="5">CBS 781.70</strain>
    </source>
</reference>
<organism evidence="3">
    <name type="scientific">Eremomyces bilateralis CBS 781.70</name>
    <dbReference type="NCBI Taxonomy" id="1392243"/>
    <lineage>
        <taxon>Eukaryota</taxon>
        <taxon>Fungi</taxon>
        <taxon>Dikarya</taxon>
        <taxon>Ascomycota</taxon>
        <taxon>Pezizomycotina</taxon>
        <taxon>Dothideomycetes</taxon>
        <taxon>Dothideomycetes incertae sedis</taxon>
        <taxon>Eremomycetales</taxon>
        <taxon>Eremomycetaceae</taxon>
        <taxon>Eremomyces</taxon>
    </lineage>
</organism>
<name>A0A6G1G7P8_9PEZI</name>
<dbReference type="AlphaFoldDB" id="A0A6G1G7P8"/>
<dbReference type="OrthoDB" id="5319015at2759"/>
<dbReference type="RefSeq" id="XP_033535663.1">
    <property type="nucleotide sequence ID" value="XM_033682323.1"/>
</dbReference>
<gene>
    <name evidence="3 5" type="ORF">P152DRAFT_501863</name>
</gene>
<evidence type="ECO:0000313" key="5">
    <source>
        <dbReference type="RefSeq" id="XP_033535663.1"/>
    </source>
</evidence>
<dbReference type="Pfam" id="PF23867">
    <property type="entry name" value="Mmc1_N"/>
    <property type="match status" value="1"/>
</dbReference>
<dbReference type="PANTHER" id="PTHR38644:SF1">
    <property type="entry name" value="EXPRESSED PROTEIN"/>
    <property type="match status" value="1"/>
</dbReference>
<feature type="compositionally biased region" description="Polar residues" evidence="1">
    <location>
        <begin position="511"/>
        <end position="523"/>
    </location>
</feature>
<dbReference type="InterPro" id="IPR056196">
    <property type="entry name" value="Mmc1_C"/>
</dbReference>
<sequence length="699" mass="76287">MPHYGRIVLRPWRQLPLRYPRQLPSLQPLHRQQWRNPADSSRGALLPPTLNYRCYSSASAFPSSTASANGNTAIAPVTAVNAPPSVPEHLRPLYQALEGLKTHAGSYVNISRLQLALAGLKSEKPALRVALFGTAGTDSPRKLARLLLADSLKEEEGWEREVVDDQSGNAVVIRYGEPSDIVPPRSAIPTTLSSSRVLRDQRLEILVSNLDILRPSTSDTPTDAILVPAVETRTSTTGLTSLITYPVHRAIVVLENLDDVLNYARYVLAQDSRDLPPEMVKIVVNMKERGIDPGPAGNSSSITMVNPEIALSGLKSIRESVANAPEATQLLNASNLTSLSDWLTNDSSSTSLDPTIHTLITSLLSDTLHTINTTPSTLSPTSSPPIDSTTLNTLHQALSTWSAQAHAHHQSALPHLTTLPLSRLSSPLLLLLPLRIDDVRWILEDAVSRHYLVQPEKELIYLTAQLTRLGLMPEVPILSEAELNAQARRMAWSDSEAGAQGKSTEVIPDTPSETPRTSLLPPSTNLTAATSFATLESLPLPQLPTTTHSPHHLTNPLNLPPLSRTHLLHAIPSLHRRAQSLLTTFLTTTFLTTSLGALSYVSFASVRATDAVVIAGLGAVVAARRFVRGWEGWVGGWERSVKEEGRRYVGMIEGVVRERLEKGGREMEGKGEGEDGEVRRAREAVEGVGRELEMLRERR</sequence>
<accession>A0A6G1G7P8</accession>
<feature type="region of interest" description="Disordered" evidence="1">
    <location>
        <begin position="492"/>
        <end position="523"/>
    </location>
</feature>
<evidence type="ECO:0000259" key="2">
    <source>
        <dbReference type="Pfam" id="PF23868"/>
    </source>
</evidence>
<reference evidence="3 5" key="1">
    <citation type="submission" date="2020-01" db="EMBL/GenBank/DDBJ databases">
        <authorList>
            <consortium name="DOE Joint Genome Institute"/>
            <person name="Haridas S."/>
            <person name="Albert R."/>
            <person name="Binder M."/>
            <person name="Bloem J."/>
            <person name="Labutti K."/>
            <person name="Salamov A."/>
            <person name="Andreopoulos B."/>
            <person name="Baker S.E."/>
            <person name="Barry K."/>
            <person name="Bills G."/>
            <person name="Bluhm B.H."/>
            <person name="Cannon C."/>
            <person name="Castanera R."/>
            <person name="Culley D.E."/>
            <person name="Daum C."/>
            <person name="Ezra D."/>
            <person name="Gonzalez J.B."/>
            <person name="Henrissat B."/>
            <person name="Kuo A."/>
            <person name="Liang C."/>
            <person name="Lipzen A."/>
            <person name="Lutzoni F."/>
            <person name="Magnuson J."/>
            <person name="Mondo S."/>
            <person name="Nolan M."/>
            <person name="Ohm R."/>
            <person name="Pangilinan J."/>
            <person name="Park H.-J."/>
            <person name="Ramirez L."/>
            <person name="Alfaro M."/>
            <person name="Sun H."/>
            <person name="Tritt A."/>
            <person name="Yoshinaga Y."/>
            <person name="Zwiers L.-H."/>
            <person name="Turgeon B.G."/>
            <person name="Goodwin S.B."/>
            <person name="Spatafora J.W."/>
            <person name="Crous P.W."/>
            <person name="Grigoriev I.V."/>
        </authorList>
    </citation>
    <scope>NUCLEOTIDE SEQUENCE</scope>
    <source>
        <strain evidence="3 5">CBS 781.70</strain>
    </source>
</reference>
<proteinExistence type="predicted"/>
<dbReference type="Pfam" id="PF23868">
    <property type="entry name" value="Mmc1_C"/>
    <property type="match status" value="1"/>
</dbReference>
<reference evidence="5" key="3">
    <citation type="submission" date="2025-04" db="UniProtKB">
        <authorList>
            <consortium name="RefSeq"/>
        </authorList>
    </citation>
    <scope>IDENTIFICATION</scope>
    <source>
        <strain evidence="5">CBS 781.70</strain>
    </source>
</reference>
<protein>
    <recommendedName>
        <fullName evidence="2">Mmc1 C-terminal domain-containing protein</fullName>
    </recommendedName>
</protein>